<feature type="compositionally biased region" description="Basic residues" evidence="1">
    <location>
        <begin position="138"/>
        <end position="150"/>
    </location>
</feature>
<feature type="compositionally biased region" description="Basic residues" evidence="1">
    <location>
        <begin position="46"/>
        <end position="62"/>
    </location>
</feature>
<proteinExistence type="predicted"/>
<reference evidence="2" key="1">
    <citation type="submission" date="2020-02" db="EMBL/GenBank/DDBJ databases">
        <authorList>
            <person name="Meier V. D."/>
        </authorList>
    </citation>
    <scope>NUCLEOTIDE SEQUENCE</scope>
    <source>
        <strain evidence="2">AVDCRST_MAG57</strain>
    </source>
</reference>
<dbReference type="EMBL" id="CADCTI010000097">
    <property type="protein sequence ID" value="CAA9231080.1"/>
    <property type="molecule type" value="Genomic_DNA"/>
</dbReference>
<feature type="compositionally biased region" description="Basic residues" evidence="1">
    <location>
        <begin position="217"/>
        <end position="228"/>
    </location>
</feature>
<dbReference type="GO" id="GO:0016740">
    <property type="term" value="F:transferase activity"/>
    <property type="evidence" value="ECO:0007669"/>
    <property type="project" value="UniProtKB-KW"/>
</dbReference>
<keyword evidence="2" id="KW-0808">Transferase</keyword>
<dbReference type="AlphaFoldDB" id="A0A6J4HR47"/>
<protein>
    <submittedName>
        <fullName evidence="2">Aminoglycoside phosphotransferase</fullName>
    </submittedName>
</protein>
<gene>
    <name evidence="2" type="ORF">AVDCRST_MAG57-1099</name>
</gene>
<organism evidence="2">
    <name type="scientific">uncultured Blastococcus sp</name>
    <dbReference type="NCBI Taxonomy" id="217144"/>
    <lineage>
        <taxon>Bacteria</taxon>
        <taxon>Bacillati</taxon>
        <taxon>Actinomycetota</taxon>
        <taxon>Actinomycetes</taxon>
        <taxon>Geodermatophilales</taxon>
        <taxon>Geodermatophilaceae</taxon>
        <taxon>Blastococcus</taxon>
        <taxon>environmental samples</taxon>
    </lineage>
</organism>
<evidence type="ECO:0000256" key="1">
    <source>
        <dbReference type="SAM" id="MobiDB-lite"/>
    </source>
</evidence>
<feature type="non-terminal residue" evidence="2">
    <location>
        <position position="1"/>
    </location>
</feature>
<accession>A0A6J4HR47</accession>
<feature type="region of interest" description="Disordered" evidence="1">
    <location>
        <begin position="122"/>
        <end position="267"/>
    </location>
</feature>
<feature type="non-terminal residue" evidence="2">
    <location>
        <position position="267"/>
    </location>
</feature>
<feature type="region of interest" description="Disordered" evidence="1">
    <location>
        <begin position="1"/>
        <end position="101"/>
    </location>
</feature>
<sequence length="267" mass="29623">VRHGRTRGAARGRPLEQGRSGQDRRHRPSAAARHQPGDARPAPASRRGRVRRSAPLPGHRRAGPGGAVLRPRHRDHAAVSAVGSDRRGTRQRGGPAAALPRCGQHLRSGALRLAAFPTVTLRRRTRQSQRPESGQRRVPGRPRCRTHRFRPGQSRLPGLGRRRRRPAVGTVAAGPLHRRRPPRLGHGALPTVRRQLRPSRRRPGATGLRSRAEPRVVLRHRRRRRCQRSSRAVGLLGERSHGASAPHGSVVSRRRRRPARGAPPRTL</sequence>
<evidence type="ECO:0000313" key="2">
    <source>
        <dbReference type="EMBL" id="CAA9231080.1"/>
    </source>
</evidence>
<feature type="compositionally biased region" description="Basic residues" evidence="1">
    <location>
        <begin position="1"/>
        <end position="10"/>
    </location>
</feature>
<name>A0A6J4HR47_9ACTN</name>
<feature type="compositionally biased region" description="Basic residues" evidence="1">
    <location>
        <begin position="194"/>
        <end position="203"/>
    </location>
</feature>